<evidence type="ECO:0000313" key="2">
    <source>
        <dbReference type="Proteomes" id="UP001341840"/>
    </source>
</evidence>
<organism evidence="1 2">
    <name type="scientific">Stylosanthes scabra</name>
    <dbReference type="NCBI Taxonomy" id="79078"/>
    <lineage>
        <taxon>Eukaryota</taxon>
        <taxon>Viridiplantae</taxon>
        <taxon>Streptophyta</taxon>
        <taxon>Embryophyta</taxon>
        <taxon>Tracheophyta</taxon>
        <taxon>Spermatophyta</taxon>
        <taxon>Magnoliopsida</taxon>
        <taxon>eudicotyledons</taxon>
        <taxon>Gunneridae</taxon>
        <taxon>Pentapetalae</taxon>
        <taxon>rosids</taxon>
        <taxon>fabids</taxon>
        <taxon>Fabales</taxon>
        <taxon>Fabaceae</taxon>
        <taxon>Papilionoideae</taxon>
        <taxon>50 kb inversion clade</taxon>
        <taxon>dalbergioids sensu lato</taxon>
        <taxon>Dalbergieae</taxon>
        <taxon>Pterocarpus clade</taxon>
        <taxon>Stylosanthes</taxon>
    </lineage>
</organism>
<evidence type="ECO:0000313" key="1">
    <source>
        <dbReference type="EMBL" id="MED6213729.1"/>
    </source>
</evidence>
<comment type="caution">
    <text evidence="1">The sequence shown here is derived from an EMBL/GenBank/DDBJ whole genome shotgun (WGS) entry which is preliminary data.</text>
</comment>
<reference evidence="1 2" key="1">
    <citation type="journal article" date="2023" name="Plants (Basel)">
        <title>Bridging the Gap: Combining Genomics and Transcriptomics Approaches to Understand Stylosanthes scabra, an Orphan Legume from the Brazilian Caatinga.</title>
        <authorList>
            <person name="Ferreira-Neto J.R.C."/>
            <person name="da Silva M.D."/>
            <person name="Binneck E."/>
            <person name="de Melo N.F."/>
            <person name="da Silva R.H."/>
            <person name="de Melo A.L.T.M."/>
            <person name="Pandolfi V."/>
            <person name="Bustamante F.O."/>
            <person name="Brasileiro-Vidal A.C."/>
            <person name="Benko-Iseppon A.M."/>
        </authorList>
    </citation>
    <scope>NUCLEOTIDE SEQUENCE [LARGE SCALE GENOMIC DNA]</scope>
    <source>
        <tissue evidence="1">Leaves</tissue>
    </source>
</reference>
<protein>
    <submittedName>
        <fullName evidence="1">Uncharacterized protein</fullName>
    </submittedName>
</protein>
<dbReference type="EMBL" id="JASCZI010243901">
    <property type="protein sequence ID" value="MED6213729.1"/>
    <property type="molecule type" value="Genomic_DNA"/>
</dbReference>
<dbReference type="Proteomes" id="UP001341840">
    <property type="component" value="Unassembled WGS sequence"/>
</dbReference>
<sequence>MSLPHRRSASVLSPPHYQSFASLSASAPPALYVAFFLRDVFLCLDAGLNKLHRLPSSSPSSK</sequence>
<name>A0ABU6YUS2_9FABA</name>
<feature type="non-terminal residue" evidence="1">
    <location>
        <position position="62"/>
    </location>
</feature>
<keyword evidence="2" id="KW-1185">Reference proteome</keyword>
<gene>
    <name evidence="1" type="ORF">PIB30_096079</name>
</gene>
<proteinExistence type="predicted"/>
<accession>A0ABU6YUS2</accession>